<dbReference type="Pfam" id="PF01381">
    <property type="entry name" value="HTH_3"/>
    <property type="match status" value="1"/>
</dbReference>
<dbReference type="Gene3D" id="1.10.260.40">
    <property type="entry name" value="lambda repressor-like DNA-binding domains"/>
    <property type="match status" value="1"/>
</dbReference>
<dbReference type="SUPFAM" id="SSF47413">
    <property type="entry name" value="lambda repressor-like DNA-binding domains"/>
    <property type="match status" value="1"/>
</dbReference>
<dbReference type="SMART" id="SM00530">
    <property type="entry name" value="HTH_XRE"/>
    <property type="match status" value="1"/>
</dbReference>
<organism evidence="3">
    <name type="scientific">Streptomyces sp. NBC_00093</name>
    <dbReference type="NCBI Taxonomy" id="2975649"/>
    <lineage>
        <taxon>Bacteria</taxon>
        <taxon>Bacillati</taxon>
        <taxon>Actinomycetota</taxon>
        <taxon>Actinomycetes</taxon>
        <taxon>Kitasatosporales</taxon>
        <taxon>Streptomycetaceae</taxon>
        <taxon>Streptomyces</taxon>
    </lineage>
</organism>
<dbReference type="CDD" id="cd00093">
    <property type="entry name" value="HTH_XRE"/>
    <property type="match status" value="1"/>
</dbReference>
<protein>
    <submittedName>
        <fullName evidence="3">Helix-turn-helix domain-containing protein</fullName>
    </submittedName>
</protein>
<dbReference type="InterPro" id="IPR050807">
    <property type="entry name" value="TransReg_Diox_bact_type"/>
</dbReference>
<dbReference type="InterPro" id="IPR010982">
    <property type="entry name" value="Lambda_DNA-bd_dom_sf"/>
</dbReference>
<evidence type="ECO:0000313" key="3">
    <source>
        <dbReference type="EMBL" id="WTT17784.1"/>
    </source>
</evidence>
<gene>
    <name evidence="3" type="ORF">OHA22_20685</name>
</gene>
<keyword evidence="1" id="KW-0238">DNA-binding</keyword>
<sequence>MPENSSPTRGVGDRVRALRAIRDYSLTQLSTRSNVSRSMISAVENGSRPATPAIVGALARALGVTVSVLHGQPYVHMLQQDQLDALLGPITSALDSWDIPPDDGMPPLSLDEIAVRTSAISKRRAAGEFGEVADALPELIALLSVAAQEAAAGRDRERAHNMLSEVCRTTAIVGYRLGYLGLARQALARMAASAPLSGDPRQVAVERYERAVMTHAETSRPDRGVALVRQAIRDLDDDGEPSTMAVRGTLILRASALSAAHDDHSSAAEWLGQARDLAEAAAAADAADELPGARYALAFGDLNVRLGELDLAMHRDDYEGALRVASEVHWPEDYQPTRVAGFLIRRASAEAWTAHGDDSLRSLQEARDLAPLLTRYHPEVHETVGTLLRARQRATEELRTFAEWSGV</sequence>
<dbReference type="PROSITE" id="PS50943">
    <property type="entry name" value="HTH_CROC1"/>
    <property type="match status" value="1"/>
</dbReference>
<name>A0AAU2A336_9ACTN</name>
<dbReference type="GO" id="GO:0003677">
    <property type="term" value="F:DNA binding"/>
    <property type="evidence" value="ECO:0007669"/>
    <property type="project" value="UniProtKB-KW"/>
</dbReference>
<dbReference type="EMBL" id="CP108222">
    <property type="protein sequence ID" value="WTT17784.1"/>
    <property type="molecule type" value="Genomic_DNA"/>
</dbReference>
<accession>A0AAU2A336</accession>
<evidence type="ECO:0000259" key="2">
    <source>
        <dbReference type="PROSITE" id="PS50943"/>
    </source>
</evidence>
<dbReference type="PANTHER" id="PTHR46797">
    <property type="entry name" value="HTH-TYPE TRANSCRIPTIONAL REGULATOR"/>
    <property type="match status" value="1"/>
</dbReference>
<dbReference type="AlphaFoldDB" id="A0AAU2A336"/>
<dbReference type="GO" id="GO:0003700">
    <property type="term" value="F:DNA-binding transcription factor activity"/>
    <property type="evidence" value="ECO:0007669"/>
    <property type="project" value="TreeGrafter"/>
</dbReference>
<proteinExistence type="predicted"/>
<feature type="domain" description="HTH cro/C1-type" evidence="2">
    <location>
        <begin position="15"/>
        <end position="69"/>
    </location>
</feature>
<reference evidence="3" key="1">
    <citation type="submission" date="2022-10" db="EMBL/GenBank/DDBJ databases">
        <title>The complete genomes of actinobacterial strains from the NBC collection.</title>
        <authorList>
            <person name="Joergensen T.S."/>
            <person name="Alvarez Arevalo M."/>
            <person name="Sterndorff E.B."/>
            <person name="Faurdal D."/>
            <person name="Vuksanovic O."/>
            <person name="Mourched A.-S."/>
            <person name="Charusanti P."/>
            <person name="Shaw S."/>
            <person name="Blin K."/>
            <person name="Weber T."/>
        </authorList>
    </citation>
    <scope>NUCLEOTIDE SEQUENCE</scope>
    <source>
        <strain evidence="3">NBC_00093</strain>
    </source>
</reference>
<dbReference type="PANTHER" id="PTHR46797:SF10">
    <property type="entry name" value="BLR1115 PROTEIN"/>
    <property type="match status" value="1"/>
</dbReference>
<evidence type="ECO:0000256" key="1">
    <source>
        <dbReference type="ARBA" id="ARBA00023125"/>
    </source>
</evidence>
<dbReference type="GO" id="GO:0005829">
    <property type="term" value="C:cytosol"/>
    <property type="evidence" value="ECO:0007669"/>
    <property type="project" value="TreeGrafter"/>
</dbReference>
<dbReference type="InterPro" id="IPR001387">
    <property type="entry name" value="Cro/C1-type_HTH"/>
</dbReference>